<evidence type="ECO:0000256" key="1">
    <source>
        <dbReference type="ARBA" id="ARBA00006484"/>
    </source>
</evidence>
<dbReference type="PROSITE" id="PS00061">
    <property type="entry name" value="ADH_SHORT"/>
    <property type="match status" value="1"/>
</dbReference>
<dbReference type="PANTHER" id="PTHR42760">
    <property type="entry name" value="SHORT-CHAIN DEHYDROGENASES/REDUCTASES FAMILY MEMBER"/>
    <property type="match status" value="1"/>
</dbReference>
<gene>
    <name evidence="2" type="ORF">LCGC14_2800120</name>
</gene>
<dbReference type="InterPro" id="IPR020904">
    <property type="entry name" value="Sc_DH/Rdtase_CS"/>
</dbReference>
<comment type="similarity">
    <text evidence="1">Belongs to the short-chain dehydrogenases/reductases (SDR) family.</text>
</comment>
<dbReference type="GO" id="GO:0030497">
    <property type="term" value="P:fatty acid elongation"/>
    <property type="evidence" value="ECO:0007669"/>
    <property type="project" value="TreeGrafter"/>
</dbReference>
<dbReference type="AlphaFoldDB" id="A0A0F9AWG1"/>
<dbReference type="Pfam" id="PF13561">
    <property type="entry name" value="adh_short_C2"/>
    <property type="match status" value="1"/>
</dbReference>
<dbReference type="InterPro" id="IPR036291">
    <property type="entry name" value="NAD(P)-bd_dom_sf"/>
</dbReference>
<reference evidence="2" key="1">
    <citation type="journal article" date="2015" name="Nature">
        <title>Complex archaea that bridge the gap between prokaryotes and eukaryotes.</title>
        <authorList>
            <person name="Spang A."/>
            <person name="Saw J.H."/>
            <person name="Jorgensen S.L."/>
            <person name="Zaremba-Niedzwiedzka K."/>
            <person name="Martijn J."/>
            <person name="Lind A.E."/>
            <person name="van Eijk R."/>
            <person name="Schleper C."/>
            <person name="Guy L."/>
            <person name="Ettema T.J."/>
        </authorList>
    </citation>
    <scope>NUCLEOTIDE SEQUENCE</scope>
</reference>
<evidence type="ECO:0000313" key="2">
    <source>
        <dbReference type="EMBL" id="KKK82764.1"/>
    </source>
</evidence>
<comment type="caution">
    <text evidence="2">The sequence shown here is derived from an EMBL/GenBank/DDBJ whole genome shotgun (WGS) entry which is preliminary data.</text>
</comment>
<organism evidence="2">
    <name type="scientific">marine sediment metagenome</name>
    <dbReference type="NCBI Taxonomy" id="412755"/>
    <lineage>
        <taxon>unclassified sequences</taxon>
        <taxon>metagenomes</taxon>
        <taxon>ecological metagenomes</taxon>
    </lineage>
</organism>
<dbReference type="EMBL" id="LAZR01052521">
    <property type="protein sequence ID" value="KKK82764.1"/>
    <property type="molecule type" value="Genomic_DNA"/>
</dbReference>
<dbReference type="SUPFAM" id="SSF51735">
    <property type="entry name" value="NAD(P)-binding Rossmann-fold domains"/>
    <property type="match status" value="1"/>
</dbReference>
<feature type="non-terminal residue" evidence="2">
    <location>
        <position position="1"/>
    </location>
</feature>
<dbReference type="GO" id="GO:0016616">
    <property type="term" value="F:oxidoreductase activity, acting on the CH-OH group of donors, NAD or NADP as acceptor"/>
    <property type="evidence" value="ECO:0007669"/>
    <property type="project" value="TreeGrafter"/>
</dbReference>
<protein>
    <submittedName>
        <fullName evidence="2">Uncharacterized protein</fullName>
    </submittedName>
</protein>
<sequence>FSSVLGRMGMIGATNYAASKGGVESFTKSLALECLHKRKIFVNAVALGYFKIGMGLDLSEKIVETIKEKIPLKDFGETDEITNVVDYILSSKYLVGQIIEINGGLLL</sequence>
<dbReference type="PRINTS" id="PR00081">
    <property type="entry name" value="GDHRDH"/>
</dbReference>
<dbReference type="Gene3D" id="3.40.50.720">
    <property type="entry name" value="NAD(P)-binding Rossmann-like Domain"/>
    <property type="match status" value="1"/>
</dbReference>
<proteinExistence type="inferred from homology"/>
<dbReference type="PANTHER" id="PTHR42760:SF40">
    <property type="entry name" value="3-OXOACYL-[ACYL-CARRIER-PROTEIN] REDUCTASE, CHLOROPLASTIC"/>
    <property type="match status" value="1"/>
</dbReference>
<accession>A0A0F9AWG1</accession>
<name>A0A0F9AWG1_9ZZZZ</name>
<dbReference type="InterPro" id="IPR002347">
    <property type="entry name" value="SDR_fam"/>
</dbReference>